<name>A0A9D4JKX8_DREPO</name>
<feature type="domain" description="WxxW" evidence="6">
    <location>
        <begin position="28"/>
        <end position="96"/>
    </location>
</feature>
<organism evidence="7 8">
    <name type="scientific">Dreissena polymorpha</name>
    <name type="common">Zebra mussel</name>
    <name type="synonym">Mytilus polymorpha</name>
    <dbReference type="NCBI Taxonomy" id="45954"/>
    <lineage>
        <taxon>Eukaryota</taxon>
        <taxon>Metazoa</taxon>
        <taxon>Spiralia</taxon>
        <taxon>Lophotrochozoa</taxon>
        <taxon>Mollusca</taxon>
        <taxon>Bivalvia</taxon>
        <taxon>Autobranchia</taxon>
        <taxon>Heteroconchia</taxon>
        <taxon>Euheterodonta</taxon>
        <taxon>Imparidentia</taxon>
        <taxon>Neoheterodontei</taxon>
        <taxon>Myida</taxon>
        <taxon>Dreissenoidea</taxon>
        <taxon>Dreissenidae</taxon>
        <taxon>Dreissena</taxon>
    </lineage>
</organism>
<keyword evidence="8" id="KW-1185">Reference proteome</keyword>
<evidence type="ECO:0000256" key="5">
    <source>
        <dbReference type="SAM" id="Phobius"/>
    </source>
</evidence>
<dbReference type="EMBL" id="JAIWYP010000006">
    <property type="protein sequence ID" value="KAH3815870.1"/>
    <property type="molecule type" value="Genomic_DNA"/>
</dbReference>
<evidence type="ECO:0000259" key="6">
    <source>
        <dbReference type="Pfam" id="PF13330"/>
    </source>
</evidence>
<evidence type="ECO:0000256" key="2">
    <source>
        <dbReference type="ARBA" id="ARBA00022525"/>
    </source>
</evidence>
<evidence type="ECO:0000256" key="3">
    <source>
        <dbReference type="ARBA" id="ARBA00022729"/>
    </source>
</evidence>
<reference evidence="7" key="2">
    <citation type="submission" date="2020-11" db="EMBL/GenBank/DDBJ databases">
        <authorList>
            <person name="McCartney M.A."/>
            <person name="Auch B."/>
            <person name="Kono T."/>
            <person name="Mallez S."/>
            <person name="Becker A."/>
            <person name="Gohl D.M."/>
            <person name="Silverstein K.A.T."/>
            <person name="Koren S."/>
            <person name="Bechman K.B."/>
            <person name="Herman A."/>
            <person name="Abrahante J.E."/>
            <person name="Garbe J."/>
        </authorList>
    </citation>
    <scope>NUCLEOTIDE SEQUENCE</scope>
    <source>
        <strain evidence="7">Duluth1</strain>
        <tissue evidence="7">Whole animal</tissue>
    </source>
</reference>
<keyword evidence="2" id="KW-0964">Secreted</keyword>
<sequence>MKTRRVNPATLSLHPKEDEAWAIHNDERGWQICGGFSQINAECRDVDNHTLTVDALSGQLAGDILDEPCTTAGIFCRDSDRSKPRKCANYAIRFMCSSIPDRHAPPNIGVIGIVAGVYPSRASPSFTFRASAVGGVGRRRKYWFPATAVVGLAIWQIYLCRIRFCLETR</sequence>
<comment type="subcellular location">
    <subcellularLocation>
        <location evidence="1">Secreted</location>
    </subcellularLocation>
</comment>
<keyword evidence="5" id="KW-0472">Membrane</keyword>
<keyword evidence="5" id="KW-0812">Transmembrane</keyword>
<accession>A0A9D4JKX8</accession>
<evidence type="ECO:0000313" key="8">
    <source>
        <dbReference type="Proteomes" id="UP000828390"/>
    </source>
</evidence>
<dbReference type="Pfam" id="PF13330">
    <property type="entry name" value="Mucin2_WxxW"/>
    <property type="match status" value="1"/>
</dbReference>
<dbReference type="Proteomes" id="UP000828390">
    <property type="component" value="Unassembled WGS sequence"/>
</dbReference>
<keyword evidence="3" id="KW-0732">Signal</keyword>
<keyword evidence="5" id="KW-1133">Transmembrane helix</keyword>
<evidence type="ECO:0000256" key="1">
    <source>
        <dbReference type="ARBA" id="ARBA00004613"/>
    </source>
</evidence>
<dbReference type="AlphaFoldDB" id="A0A9D4JKX8"/>
<dbReference type="GO" id="GO:0005576">
    <property type="term" value="C:extracellular region"/>
    <property type="evidence" value="ECO:0007669"/>
    <property type="project" value="UniProtKB-SubCell"/>
</dbReference>
<evidence type="ECO:0000256" key="4">
    <source>
        <dbReference type="ARBA" id="ARBA00023180"/>
    </source>
</evidence>
<keyword evidence="4" id="KW-0325">Glycoprotein</keyword>
<reference evidence="7" key="1">
    <citation type="journal article" date="2019" name="bioRxiv">
        <title>The Genome of the Zebra Mussel, Dreissena polymorpha: A Resource for Invasive Species Research.</title>
        <authorList>
            <person name="McCartney M.A."/>
            <person name="Auch B."/>
            <person name="Kono T."/>
            <person name="Mallez S."/>
            <person name="Zhang Y."/>
            <person name="Obille A."/>
            <person name="Becker A."/>
            <person name="Abrahante J.E."/>
            <person name="Garbe J."/>
            <person name="Badalamenti J.P."/>
            <person name="Herman A."/>
            <person name="Mangelson H."/>
            <person name="Liachko I."/>
            <person name="Sullivan S."/>
            <person name="Sone E.D."/>
            <person name="Koren S."/>
            <person name="Silverstein K.A.T."/>
            <person name="Beckman K.B."/>
            <person name="Gohl D.M."/>
        </authorList>
    </citation>
    <scope>NUCLEOTIDE SEQUENCE</scope>
    <source>
        <strain evidence="7">Duluth1</strain>
        <tissue evidence="7">Whole animal</tissue>
    </source>
</reference>
<comment type="caution">
    <text evidence="7">The sequence shown here is derived from an EMBL/GenBank/DDBJ whole genome shotgun (WGS) entry which is preliminary data.</text>
</comment>
<feature type="transmembrane region" description="Helical" evidence="5">
    <location>
        <begin position="142"/>
        <end position="159"/>
    </location>
</feature>
<proteinExistence type="predicted"/>
<protein>
    <recommendedName>
        <fullName evidence="6">WxxW domain-containing protein</fullName>
    </recommendedName>
</protein>
<gene>
    <name evidence="7" type="ORF">DPMN_144404</name>
</gene>
<evidence type="ECO:0000313" key="7">
    <source>
        <dbReference type="EMBL" id="KAH3815870.1"/>
    </source>
</evidence>
<dbReference type="InterPro" id="IPR025155">
    <property type="entry name" value="WxxW_domain"/>
</dbReference>